<evidence type="ECO:0008006" key="3">
    <source>
        <dbReference type="Google" id="ProtNLM"/>
    </source>
</evidence>
<reference evidence="1" key="1">
    <citation type="submission" date="2022-09" db="EMBL/GenBank/DDBJ databases">
        <title>Aureispira anguillicida sp. nov., isolated from Leptocephalus of Japanese eel Anguilla japonica.</title>
        <authorList>
            <person name="Yuasa K."/>
            <person name="Mekata T."/>
            <person name="Ikunari K."/>
        </authorList>
    </citation>
    <scope>NUCLEOTIDE SEQUENCE</scope>
    <source>
        <strain evidence="1">EL160426</strain>
    </source>
</reference>
<evidence type="ECO:0000313" key="1">
    <source>
        <dbReference type="EMBL" id="BDS10806.1"/>
    </source>
</evidence>
<protein>
    <recommendedName>
        <fullName evidence="3">Outer membrane protein beta-barrel domain-containing protein</fullName>
    </recommendedName>
</protein>
<accession>A0A916DQM7</accession>
<name>A0A916DQM7_9BACT</name>
<dbReference type="AlphaFoldDB" id="A0A916DQM7"/>
<organism evidence="1 2">
    <name type="scientific">Aureispira anguillae</name>
    <dbReference type="NCBI Taxonomy" id="2864201"/>
    <lineage>
        <taxon>Bacteria</taxon>
        <taxon>Pseudomonadati</taxon>
        <taxon>Bacteroidota</taxon>
        <taxon>Saprospiria</taxon>
        <taxon>Saprospirales</taxon>
        <taxon>Saprospiraceae</taxon>
        <taxon>Aureispira</taxon>
    </lineage>
</organism>
<sequence length="217" mass="24688">MKYLIFGGILCVFLNTNLWGQHSISINGGWTYSNLYQLATKEAFEASYYHKELFDFGVVHMPFLGMKYEYIYHSLRLSTGINVLSMGANHYYLEGAENIYMYLTFPIIVGYQFNFKNNYSLVLEGGVEGGTSIANVGSVVALARYKQTRPYIGLLLGLEGKYKRFSLGAKFHLGLNVFDKFVFGATYDDDTLYFKHIGGTVYLGYTLWNSSQSKKEQ</sequence>
<dbReference type="RefSeq" id="WP_264792071.1">
    <property type="nucleotide sequence ID" value="NZ_AP026867.1"/>
</dbReference>
<proteinExistence type="predicted"/>
<evidence type="ECO:0000313" key="2">
    <source>
        <dbReference type="Proteomes" id="UP001060919"/>
    </source>
</evidence>
<dbReference type="KEGG" id="aup:AsAng_0015150"/>
<gene>
    <name evidence="1" type="ORF">AsAng_0015150</name>
</gene>
<dbReference type="EMBL" id="AP026867">
    <property type="protein sequence ID" value="BDS10806.1"/>
    <property type="molecule type" value="Genomic_DNA"/>
</dbReference>
<dbReference type="Proteomes" id="UP001060919">
    <property type="component" value="Chromosome"/>
</dbReference>
<keyword evidence="2" id="KW-1185">Reference proteome</keyword>